<gene>
    <name evidence="2" type="ORF">Cvel_9882</name>
</gene>
<feature type="region of interest" description="Disordered" evidence="1">
    <location>
        <begin position="166"/>
        <end position="195"/>
    </location>
</feature>
<accession>A0A0G4I0B9</accession>
<proteinExistence type="predicted"/>
<reference evidence="2" key="1">
    <citation type="submission" date="2014-11" db="EMBL/GenBank/DDBJ databases">
        <authorList>
            <person name="Otto D Thomas"/>
            <person name="Naeem Raeece"/>
        </authorList>
    </citation>
    <scope>NUCLEOTIDE SEQUENCE</scope>
</reference>
<name>A0A0G4I0B9_9ALVE</name>
<dbReference type="EMBL" id="CDMZ01004605">
    <property type="protein sequence ID" value="CEM50255.1"/>
    <property type="molecule type" value="Genomic_DNA"/>
</dbReference>
<evidence type="ECO:0000313" key="2">
    <source>
        <dbReference type="EMBL" id="CEM50255.1"/>
    </source>
</evidence>
<sequence length="328" mass="36119">MVAGHARSGAVKDKIFTTKIDSTSETAAKYPVTGTDVEKETKRIVKFWAELGEAKLDNAEKRTPVAESFIQTFPEKVKTMKKKKEVKTVADVISLFKRKWQEHGSTKGTVSANIASRRFRKALPRAVRSSLAVSLSPADLKDVTKVLNAVKSYTAEAGLLSDDSDLALSSGSSDSEGKGDRKKRKGGRRGMGRNDFILYQARGASTLTGPDAPRFTRVFPRATLEQPCPLCAETSHNPKCLAVEHKCSDYKGFYHLEKACPLNRLPVFKGTGGQGGGSSSRSQESGRRAKTENHYTRGAKMINMEYVAHRCILNRRLVENEDMSEEAE</sequence>
<feature type="compositionally biased region" description="Basic and acidic residues" evidence="1">
    <location>
        <begin position="284"/>
        <end position="295"/>
    </location>
</feature>
<protein>
    <submittedName>
        <fullName evidence="2">Uncharacterized protein</fullName>
    </submittedName>
</protein>
<dbReference type="VEuPathDB" id="CryptoDB:Cvel_9882"/>
<organism evidence="2">
    <name type="scientific">Chromera velia CCMP2878</name>
    <dbReference type="NCBI Taxonomy" id="1169474"/>
    <lineage>
        <taxon>Eukaryota</taxon>
        <taxon>Sar</taxon>
        <taxon>Alveolata</taxon>
        <taxon>Colpodellida</taxon>
        <taxon>Chromeraceae</taxon>
        <taxon>Chromera</taxon>
    </lineage>
</organism>
<evidence type="ECO:0000256" key="1">
    <source>
        <dbReference type="SAM" id="MobiDB-lite"/>
    </source>
</evidence>
<feature type="region of interest" description="Disordered" evidence="1">
    <location>
        <begin position="271"/>
        <end position="296"/>
    </location>
</feature>
<feature type="compositionally biased region" description="Basic residues" evidence="1">
    <location>
        <begin position="180"/>
        <end position="191"/>
    </location>
</feature>
<dbReference type="AlphaFoldDB" id="A0A0G4I0B9"/>